<dbReference type="GO" id="GO:0003676">
    <property type="term" value="F:nucleic acid binding"/>
    <property type="evidence" value="ECO:0007669"/>
    <property type="project" value="InterPro"/>
</dbReference>
<evidence type="ECO:0000313" key="9">
    <source>
        <dbReference type="EMBL" id="HIR66262.1"/>
    </source>
</evidence>
<comment type="subcellular location">
    <subcellularLocation>
        <location evidence="5 6">Cytoplasm</location>
    </subcellularLocation>
</comment>
<organism evidence="9 10">
    <name type="scientific">Candidatus Fimimonas gallinarum</name>
    <dbReference type="NCBI Taxonomy" id="2840821"/>
    <lineage>
        <taxon>Bacteria</taxon>
        <taxon>Pseudomonadati</taxon>
        <taxon>Myxococcota</taxon>
        <taxon>Myxococcia</taxon>
        <taxon>Myxococcales</taxon>
        <taxon>Cystobacterineae</taxon>
        <taxon>Myxococcaceae</taxon>
        <taxon>Myxococcaceae incertae sedis</taxon>
        <taxon>Candidatus Fimimonas</taxon>
    </lineage>
</organism>
<dbReference type="EC" id="3.1.11.6" evidence="5"/>
<evidence type="ECO:0000256" key="2">
    <source>
        <dbReference type="ARBA" id="ARBA00022722"/>
    </source>
</evidence>
<dbReference type="Pfam" id="PF13742">
    <property type="entry name" value="tRNA_anti_2"/>
    <property type="match status" value="1"/>
</dbReference>
<evidence type="ECO:0000256" key="1">
    <source>
        <dbReference type="ARBA" id="ARBA00022490"/>
    </source>
</evidence>
<dbReference type="AlphaFoldDB" id="A0A9D1J8T8"/>
<comment type="subunit">
    <text evidence="5">Heterooligomer composed of large and small subunits.</text>
</comment>
<evidence type="ECO:0000256" key="5">
    <source>
        <dbReference type="HAMAP-Rule" id="MF_00378"/>
    </source>
</evidence>
<accession>A0A9D1J8T8</accession>
<feature type="domain" description="Exonuclease VII large subunit C-terminal" evidence="7">
    <location>
        <begin position="116"/>
        <end position="295"/>
    </location>
</feature>
<comment type="function">
    <text evidence="5">Bidirectionally degrades single-stranded DNA into large acid-insoluble oligonucleotides, which are then degraded further into small acid-soluble oligonucleotides.</text>
</comment>
<proteinExistence type="inferred from homology"/>
<keyword evidence="1 5" id="KW-0963">Cytoplasm</keyword>
<evidence type="ECO:0000313" key="10">
    <source>
        <dbReference type="Proteomes" id="UP000824200"/>
    </source>
</evidence>
<evidence type="ECO:0000259" key="7">
    <source>
        <dbReference type="Pfam" id="PF02601"/>
    </source>
</evidence>
<dbReference type="PANTHER" id="PTHR30008:SF0">
    <property type="entry name" value="EXODEOXYRIBONUCLEASE 7 LARGE SUBUNIT"/>
    <property type="match status" value="1"/>
</dbReference>
<gene>
    <name evidence="5 9" type="primary">xseA</name>
    <name evidence="9" type="ORF">IAC95_05235</name>
</gene>
<dbReference type="GO" id="GO:0009318">
    <property type="term" value="C:exodeoxyribonuclease VII complex"/>
    <property type="evidence" value="ECO:0007669"/>
    <property type="project" value="UniProtKB-UniRule"/>
</dbReference>
<reference evidence="9" key="2">
    <citation type="journal article" date="2021" name="PeerJ">
        <title>Extensive microbial diversity within the chicken gut microbiome revealed by metagenomics and culture.</title>
        <authorList>
            <person name="Gilroy R."/>
            <person name="Ravi A."/>
            <person name="Getino M."/>
            <person name="Pursley I."/>
            <person name="Horton D.L."/>
            <person name="Alikhan N.F."/>
            <person name="Baker D."/>
            <person name="Gharbi K."/>
            <person name="Hall N."/>
            <person name="Watson M."/>
            <person name="Adriaenssens E.M."/>
            <person name="Foster-Nyarko E."/>
            <person name="Jarju S."/>
            <person name="Secka A."/>
            <person name="Antonio M."/>
            <person name="Oren A."/>
            <person name="Chaudhuri R.R."/>
            <person name="La Ragione R."/>
            <person name="Hildebrand F."/>
            <person name="Pallen M.J."/>
        </authorList>
    </citation>
    <scope>NUCLEOTIDE SEQUENCE</scope>
    <source>
        <strain evidence="9">CHK121-14286</strain>
    </source>
</reference>
<dbReference type="InterPro" id="IPR025824">
    <property type="entry name" value="OB-fold_nuc-bd_dom"/>
</dbReference>
<comment type="similarity">
    <text evidence="5 6">Belongs to the XseA family.</text>
</comment>
<dbReference type="InterPro" id="IPR020579">
    <property type="entry name" value="Exonuc_VII_lsu_C"/>
</dbReference>
<dbReference type="InterPro" id="IPR003753">
    <property type="entry name" value="Exonuc_VII_L"/>
</dbReference>
<name>A0A9D1J8T8_9BACT</name>
<dbReference type="NCBIfam" id="TIGR00237">
    <property type="entry name" value="xseA"/>
    <property type="match status" value="1"/>
</dbReference>
<protein>
    <recommendedName>
        <fullName evidence="5">Exodeoxyribonuclease 7 large subunit</fullName>
        <ecNumber evidence="5">3.1.11.6</ecNumber>
    </recommendedName>
    <alternativeName>
        <fullName evidence="5">Exodeoxyribonuclease VII large subunit</fullName>
        <shortName evidence="5">Exonuclease VII large subunit</shortName>
    </alternativeName>
</protein>
<dbReference type="GO" id="GO:0006308">
    <property type="term" value="P:DNA catabolic process"/>
    <property type="evidence" value="ECO:0007669"/>
    <property type="project" value="UniProtKB-UniRule"/>
</dbReference>
<dbReference type="Proteomes" id="UP000824200">
    <property type="component" value="Unassembled WGS sequence"/>
</dbReference>
<dbReference type="GO" id="GO:0005737">
    <property type="term" value="C:cytoplasm"/>
    <property type="evidence" value="ECO:0007669"/>
    <property type="project" value="UniProtKB-SubCell"/>
</dbReference>
<reference evidence="9" key="1">
    <citation type="submission" date="2020-10" db="EMBL/GenBank/DDBJ databases">
        <authorList>
            <person name="Gilroy R."/>
        </authorList>
    </citation>
    <scope>NUCLEOTIDE SEQUENCE</scope>
    <source>
        <strain evidence="9">CHK121-14286</strain>
    </source>
</reference>
<evidence type="ECO:0000259" key="8">
    <source>
        <dbReference type="Pfam" id="PF13742"/>
    </source>
</evidence>
<evidence type="ECO:0000256" key="4">
    <source>
        <dbReference type="ARBA" id="ARBA00022839"/>
    </source>
</evidence>
<keyword evidence="4 5" id="KW-0269">Exonuclease</keyword>
<dbReference type="Pfam" id="PF02601">
    <property type="entry name" value="Exonuc_VII_L"/>
    <property type="match status" value="1"/>
</dbReference>
<dbReference type="CDD" id="cd04489">
    <property type="entry name" value="ExoVII_LU_OBF"/>
    <property type="match status" value="1"/>
</dbReference>
<evidence type="ECO:0000256" key="6">
    <source>
        <dbReference type="RuleBase" id="RU004355"/>
    </source>
</evidence>
<dbReference type="EMBL" id="DVHL01000044">
    <property type="protein sequence ID" value="HIR66262.1"/>
    <property type="molecule type" value="Genomic_DNA"/>
</dbReference>
<dbReference type="PANTHER" id="PTHR30008">
    <property type="entry name" value="EXODEOXYRIBONUCLEASE 7 LARGE SUBUNIT"/>
    <property type="match status" value="1"/>
</dbReference>
<evidence type="ECO:0000256" key="3">
    <source>
        <dbReference type="ARBA" id="ARBA00022801"/>
    </source>
</evidence>
<keyword evidence="3 5" id="KW-0378">Hydrolase</keyword>
<feature type="domain" description="OB-fold nucleic acid binding" evidence="8">
    <location>
        <begin position="3"/>
        <end position="91"/>
    </location>
</feature>
<keyword evidence="2 5" id="KW-0540">Nuclease</keyword>
<dbReference type="GO" id="GO:0008855">
    <property type="term" value="F:exodeoxyribonuclease VII activity"/>
    <property type="evidence" value="ECO:0007669"/>
    <property type="project" value="UniProtKB-UniRule"/>
</dbReference>
<dbReference type="HAMAP" id="MF_00378">
    <property type="entry name" value="Exonuc_7_L"/>
    <property type="match status" value="1"/>
</dbReference>
<comment type="catalytic activity">
    <reaction evidence="5 6">
        <text>Exonucleolytic cleavage in either 5'- to 3'- or 3'- to 5'-direction to yield nucleoside 5'-phosphates.</text>
        <dbReference type="EC" id="3.1.11.6"/>
    </reaction>
</comment>
<sequence length="391" mass="42906">MTISVTQLNNYIHGVFDIDGVLNDISVCGEVTNVKSSRDGWYFSLKDENSAIDCFCYASATQPEVGKMVVAEGKINYWTKSGRVSFFVRRLTVSRNDGAAYLQFLQLKEKLQKEGLFDEVRKRPLPVFCRKIGVVTSATGAVIHDIENVIHRRQPFTDILLYPVKVQGVGADLEIAQGVNYFSSCDVDVVIVGRGGGSNEDLSAFNSECVVRAVAQCKKPVVSAVGHGVDFTLCDFAADKRAVTPTEAGEFVTVDSSAVINAIQQRLLRASNVVEKQLSESKNRTEYSLQRISSVLKLNLHENVAKVKGSIARQNACVQSAWQRENLQMQNVLSRLSAANPANVLKRGYAYVRSEKGRVYSASQVTEGQKLTVTFGDGSAETIVTKVNNET</sequence>
<comment type="caution">
    <text evidence="9">The sequence shown here is derived from an EMBL/GenBank/DDBJ whole genome shotgun (WGS) entry which is preliminary data.</text>
</comment>